<name>A0A484FIG3_COLOR</name>
<organism evidence="1 2">
    <name type="scientific">Colletotrichum orbiculare (strain 104-T / ATCC 96160 / CBS 514.97 / LARS 414 / MAFF 240422)</name>
    <name type="common">Cucumber anthracnose fungus</name>
    <name type="synonym">Colletotrichum lagenarium</name>
    <dbReference type="NCBI Taxonomy" id="1213857"/>
    <lineage>
        <taxon>Eukaryota</taxon>
        <taxon>Fungi</taxon>
        <taxon>Dikarya</taxon>
        <taxon>Ascomycota</taxon>
        <taxon>Pezizomycotina</taxon>
        <taxon>Sordariomycetes</taxon>
        <taxon>Hypocreomycetidae</taxon>
        <taxon>Glomerellales</taxon>
        <taxon>Glomerellaceae</taxon>
        <taxon>Colletotrichum</taxon>
        <taxon>Colletotrichum orbiculare species complex</taxon>
    </lineage>
</organism>
<reference evidence="2" key="2">
    <citation type="journal article" date="2019" name="Mol. Plant Microbe Interact.">
        <title>Genome sequence resources for four phytopathogenic fungi from the Colletotrichum orbiculare species complex.</title>
        <authorList>
            <person name="Gan P."/>
            <person name="Tsushima A."/>
            <person name="Narusaka M."/>
            <person name="Narusaka Y."/>
            <person name="Takano Y."/>
            <person name="Kubo Y."/>
            <person name="Shirasu K."/>
        </authorList>
    </citation>
    <scope>GENOME REANNOTATION</scope>
    <source>
        <strain evidence="2">104-T / ATCC 96160 / CBS 514.97 / LARS 414 / MAFF 240422</strain>
    </source>
</reference>
<evidence type="ECO:0000313" key="2">
    <source>
        <dbReference type="Proteomes" id="UP000014480"/>
    </source>
</evidence>
<gene>
    <name evidence="1" type="ORF">Cob_v009941</name>
</gene>
<comment type="caution">
    <text evidence="1">The sequence shown here is derived from an EMBL/GenBank/DDBJ whole genome shotgun (WGS) entry which is preliminary data.</text>
</comment>
<dbReference type="EMBL" id="AMCV02000031">
    <property type="protein sequence ID" value="TDZ17355.1"/>
    <property type="molecule type" value="Genomic_DNA"/>
</dbReference>
<sequence length="91" mass="10634">MASFVQKAWLIVGLERHTFTRVWGIHEPTNWQIRDSRDRCCEEALAVLVIHKCHLSPTRASFFSTNLHHAAVLDSLDYVAIDEGRWRRECE</sequence>
<dbReference type="Proteomes" id="UP000014480">
    <property type="component" value="Unassembled WGS sequence"/>
</dbReference>
<proteinExistence type="predicted"/>
<keyword evidence="2" id="KW-1185">Reference proteome</keyword>
<evidence type="ECO:0000313" key="1">
    <source>
        <dbReference type="EMBL" id="TDZ17355.1"/>
    </source>
</evidence>
<reference evidence="2" key="1">
    <citation type="journal article" date="2013" name="New Phytol.">
        <title>Comparative genomic and transcriptomic analyses reveal the hemibiotrophic stage shift of Colletotrichum fungi.</title>
        <authorList>
            <person name="Gan P."/>
            <person name="Ikeda K."/>
            <person name="Irieda H."/>
            <person name="Narusaka M."/>
            <person name="O'Connell R.J."/>
            <person name="Narusaka Y."/>
            <person name="Takano Y."/>
            <person name="Kubo Y."/>
            <person name="Shirasu K."/>
        </authorList>
    </citation>
    <scope>NUCLEOTIDE SEQUENCE [LARGE SCALE GENOMIC DNA]</scope>
    <source>
        <strain evidence="2">104-T / ATCC 96160 / CBS 514.97 / LARS 414 / MAFF 240422</strain>
    </source>
</reference>
<dbReference type="AlphaFoldDB" id="A0A484FIG3"/>
<protein>
    <submittedName>
        <fullName evidence="1">Uncharacterized protein</fullName>
    </submittedName>
</protein>
<accession>A0A484FIG3</accession>